<dbReference type="AlphaFoldDB" id="A0AAV2E8A7"/>
<name>A0AAV2E8A7_9ROSI</name>
<dbReference type="EMBL" id="OZ034817">
    <property type="protein sequence ID" value="CAL1381958.1"/>
    <property type="molecule type" value="Genomic_DNA"/>
</dbReference>
<gene>
    <name evidence="2" type="ORF">LTRI10_LOCUS23309</name>
</gene>
<feature type="region of interest" description="Disordered" evidence="1">
    <location>
        <begin position="131"/>
        <end position="152"/>
    </location>
</feature>
<evidence type="ECO:0000313" key="3">
    <source>
        <dbReference type="Proteomes" id="UP001497516"/>
    </source>
</evidence>
<sequence>MADLNSFNKGSMAAASVPLGHIPVLRFFFFHFIAADGDFNALRESDLGFMSLESQRHESFQIRLSHYCSHWILETLSSEKRILAEEMETRRVRRRGKRRNQAIDRVRNLESSKEEESDLLRDLVVHTMAKKSVDSQRRRKNRGRRGTEGVEL</sequence>
<protein>
    <submittedName>
        <fullName evidence="2">Uncharacterized protein</fullName>
    </submittedName>
</protein>
<reference evidence="2 3" key="1">
    <citation type="submission" date="2024-04" db="EMBL/GenBank/DDBJ databases">
        <authorList>
            <person name="Fracassetti M."/>
        </authorList>
    </citation>
    <scope>NUCLEOTIDE SEQUENCE [LARGE SCALE GENOMIC DNA]</scope>
</reference>
<evidence type="ECO:0000256" key="1">
    <source>
        <dbReference type="SAM" id="MobiDB-lite"/>
    </source>
</evidence>
<proteinExistence type="predicted"/>
<keyword evidence="3" id="KW-1185">Reference proteome</keyword>
<dbReference type="Proteomes" id="UP001497516">
    <property type="component" value="Chromosome 4"/>
</dbReference>
<accession>A0AAV2E8A7</accession>
<evidence type="ECO:0000313" key="2">
    <source>
        <dbReference type="EMBL" id="CAL1381958.1"/>
    </source>
</evidence>
<organism evidence="2 3">
    <name type="scientific">Linum trigynum</name>
    <dbReference type="NCBI Taxonomy" id="586398"/>
    <lineage>
        <taxon>Eukaryota</taxon>
        <taxon>Viridiplantae</taxon>
        <taxon>Streptophyta</taxon>
        <taxon>Embryophyta</taxon>
        <taxon>Tracheophyta</taxon>
        <taxon>Spermatophyta</taxon>
        <taxon>Magnoliopsida</taxon>
        <taxon>eudicotyledons</taxon>
        <taxon>Gunneridae</taxon>
        <taxon>Pentapetalae</taxon>
        <taxon>rosids</taxon>
        <taxon>fabids</taxon>
        <taxon>Malpighiales</taxon>
        <taxon>Linaceae</taxon>
        <taxon>Linum</taxon>
    </lineage>
</organism>